<evidence type="ECO:0000313" key="3">
    <source>
        <dbReference type="EMBL" id="ASN82488.1"/>
    </source>
</evidence>
<dbReference type="OrthoDB" id="72345at2"/>
<protein>
    <recommendedName>
        <fullName evidence="2">Carbohydrate binding module xylan-binding domain-containing protein</fullName>
    </recommendedName>
</protein>
<name>A0A221T0Q8_9DEIO</name>
<accession>A0A221T0Q8</accession>
<evidence type="ECO:0000256" key="1">
    <source>
        <dbReference type="SAM" id="SignalP"/>
    </source>
</evidence>
<keyword evidence="1" id="KW-0732">Signal</keyword>
<geneLocation type="plasmid" evidence="4">
    <name>pdfi1</name>
</geneLocation>
<evidence type="ECO:0000313" key="4">
    <source>
        <dbReference type="Proteomes" id="UP000259030"/>
    </source>
</evidence>
<dbReference type="Pfam" id="PF16841">
    <property type="entry name" value="CBM60"/>
    <property type="match status" value="1"/>
</dbReference>
<organism evidence="3 4">
    <name type="scientific">Deinococcus ficus</name>
    <dbReference type="NCBI Taxonomy" id="317577"/>
    <lineage>
        <taxon>Bacteria</taxon>
        <taxon>Thermotogati</taxon>
        <taxon>Deinococcota</taxon>
        <taxon>Deinococci</taxon>
        <taxon>Deinococcales</taxon>
        <taxon>Deinococcaceae</taxon>
        <taxon>Deinococcus</taxon>
    </lineage>
</organism>
<feature type="domain" description="Carbohydrate binding module xylan-binding" evidence="2">
    <location>
        <begin position="100"/>
        <end position="179"/>
    </location>
</feature>
<evidence type="ECO:0000259" key="2">
    <source>
        <dbReference type="Pfam" id="PF16841"/>
    </source>
</evidence>
<dbReference type="InterPro" id="IPR031768">
    <property type="entry name" value="CBM60_xylan-bd"/>
</dbReference>
<sequence length="183" mass="18871">MTHPHTTVRLPHALLGLLTMSVLAGCGAPGATPASPDLQLEAGQAGLRTPVTPQKVSAPLTGGWVIQDPAASDGSAVALLGTADVVSFELPRNLKAGEYTVSVVGRGELYLGAPVVSLSSEGGPLGTVTLDNTAYDKRTFGRATLRPGATLTLTFLNDEYGGPGMDRNVVIDYLLINQSKSGF</sequence>
<gene>
    <name evidence="3" type="ORF">DFI_15005</name>
</gene>
<dbReference type="RefSeq" id="WP_022802685.1">
    <property type="nucleotide sequence ID" value="NZ_ATTJ01000002.1"/>
</dbReference>
<dbReference type="AlphaFoldDB" id="A0A221T0Q8"/>
<dbReference type="KEGG" id="dfc:DFI_15005"/>
<reference evidence="3 4" key="1">
    <citation type="submission" date="2017-05" db="EMBL/GenBank/DDBJ databases">
        <title>The complete genome sequence of Deinococcus ficus isolated from the rhizosphere of the Ficus religiosa L. in Taiwan.</title>
        <authorList>
            <person name="Wu K.-M."/>
            <person name="Liao T.-L."/>
            <person name="Liu Y.-M."/>
            <person name="Young C.-C."/>
            <person name="Tsai S.-F."/>
        </authorList>
    </citation>
    <scope>NUCLEOTIDE SEQUENCE [LARGE SCALE GENOMIC DNA]</scope>
    <source>
        <strain evidence="3 4">CC-FR2-10</strain>
        <plasmid evidence="4">pdfi1</plasmid>
    </source>
</reference>
<proteinExistence type="predicted"/>
<dbReference type="EMBL" id="CP021082">
    <property type="protein sequence ID" value="ASN82488.1"/>
    <property type="molecule type" value="Genomic_DNA"/>
</dbReference>
<feature type="chain" id="PRO_5011288268" description="Carbohydrate binding module xylan-binding domain-containing protein" evidence="1">
    <location>
        <begin position="25"/>
        <end position="183"/>
    </location>
</feature>
<dbReference type="Proteomes" id="UP000259030">
    <property type="component" value="Plasmid pDFI1"/>
</dbReference>
<feature type="signal peptide" evidence="1">
    <location>
        <begin position="1"/>
        <end position="24"/>
    </location>
</feature>
<keyword evidence="3" id="KW-0614">Plasmid</keyword>
<keyword evidence="4" id="KW-1185">Reference proteome</keyword>